<evidence type="ECO:0000259" key="4">
    <source>
        <dbReference type="PROSITE" id="PS51465"/>
    </source>
</evidence>
<organism evidence="5 6">
    <name type="scientific">Cherax quadricarinatus</name>
    <name type="common">Australian red claw crayfish</name>
    <dbReference type="NCBI Taxonomy" id="27406"/>
    <lineage>
        <taxon>Eukaryota</taxon>
        <taxon>Metazoa</taxon>
        <taxon>Ecdysozoa</taxon>
        <taxon>Arthropoda</taxon>
        <taxon>Crustacea</taxon>
        <taxon>Multicrustacea</taxon>
        <taxon>Malacostraca</taxon>
        <taxon>Eumalacostraca</taxon>
        <taxon>Eucarida</taxon>
        <taxon>Decapoda</taxon>
        <taxon>Pleocyemata</taxon>
        <taxon>Astacidea</taxon>
        <taxon>Parastacoidea</taxon>
        <taxon>Parastacidae</taxon>
        <taxon>Cherax</taxon>
    </lineage>
</organism>
<proteinExistence type="predicted"/>
<keyword evidence="2" id="KW-0722">Serine protease inhibitor</keyword>
<feature type="domain" description="Kazal-like" evidence="4">
    <location>
        <begin position="247"/>
        <end position="298"/>
    </location>
</feature>
<feature type="domain" description="Kazal-like" evidence="4">
    <location>
        <begin position="198"/>
        <end position="246"/>
    </location>
</feature>
<evidence type="ECO:0000256" key="3">
    <source>
        <dbReference type="ARBA" id="ARBA00023157"/>
    </source>
</evidence>
<sequence length="347" mass="37694">DSPLSVATAGSVLLLCEDIVIMSSLTWTTTSLVLLLELVLLVLGTSGQEQCNTGCPRISSPVCGTNNKTYSNDCELNIASCKNPLVKKLHNGSCIRTVPPCRTSCPEELDPVCGTNGKTYHNLCFLEVDACNNPQLFVFRVVKGNCPSTGKCPSLCLQLYQPVCGSDNVTYRSDCELRRVACNNKLLKTLYSGSCRSVTPCRTSCPEQFDPVCGTDGKTYHNLCFLELEACANPGLNLRLAAEGNCPSTGKCPSFCLKLPQPVCGTDNVTYHSDCEVRRLACNRRPQLKTFYSGPCRSRPLCLDNCSESYDPVCGTDGKTYVNACKLQVEVCKNPQLNLRVTKSGTC</sequence>
<keyword evidence="1" id="KW-0646">Protease inhibitor</keyword>
<dbReference type="Pfam" id="PF07648">
    <property type="entry name" value="Kazal_2"/>
    <property type="match status" value="4"/>
</dbReference>
<dbReference type="EMBL" id="JARKIK010002380">
    <property type="protein sequence ID" value="KAK8719354.1"/>
    <property type="molecule type" value="Genomic_DNA"/>
</dbReference>
<feature type="domain" description="Kazal-like" evidence="4">
    <location>
        <begin position="147"/>
        <end position="197"/>
    </location>
</feature>
<feature type="domain" description="Kazal-like" evidence="4">
    <location>
        <begin position="45"/>
        <end position="96"/>
    </location>
</feature>
<dbReference type="EMBL" id="JARKIK010002380">
    <property type="protein sequence ID" value="KAK8719355.1"/>
    <property type="molecule type" value="Genomic_DNA"/>
</dbReference>
<dbReference type="Proteomes" id="UP001445076">
    <property type="component" value="Unassembled WGS sequence"/>
</dbReference>
<name>A0AAW0VR16_CHEQU</name>
<dbReference type="CDD" id="cd00104">
    <property type="entry name" value="KAZAL_FS"/>
    <property type="match status" value="6"/>
</dbReference>
<protein>
    <recommendedName>
        <fullName evidence="4">Kazal-like domain-containing protein</fullName>
    </recommendedName>
</protein>
<feature type="domain" description="Kazal-like" evidence="4">
    <location>
        <begin position="299"/>
        <end position="347"/>
    </location>
</feature>
<evidence type="ECO:0000256" key="1">
    <source>
        <dbReference type="ARBA" id="ARBA00022690"/>
    </source>
</evidence>
<keyword evidence="3" id="KW-1015">Disulfide bond</keyword>
<accession>A0AAW0VR16</accession>
<reference evidence="5 6" key="1">
    <citation type="journal article" date="2024" name="BMC Genomics">
        <title>Genome assembly of redclaw crayfish (Cherax quadricarinatus) provides insights into its immune adaptation and hypoxia tolerance.</title>
        <authorList>
            <person name="Liu Z."/>
            <person name="Zheng J."/>
            <person name="Li H."/>
            <person name="Fang K."/>
            <person name="Wang S."/>
            <person name="He J."/>
            <person name="Zhou D."/>
            <person name="Weng S."/>
            <person name="Chi M."/>
            <person name="Gu Z."/>
            <person name="He J."/>
            <person name="Li F."/>
            <person name="Wang M."/>
        </authorList>
    </citation>
    <scope>NUCLEOTIDE SEQUENCE [LARGE SCALE GENOMIC DNA]</scope>
    <source>
        <strain evidence="5">ZL_2023a</strain>
    </source>
</reference>
<dbReference type="InterPro" id="IPR002350">
    <property type="entry name" value="Kazal_dom"/>
</dbReference>
<evidence type="ECO:0000256" key="2">
    <source>
        <dbReference type="ARBA" id="ARBA00022900"/>
    </source>
</evidence>
<reference evidence="5" key="2">
    <citation type="submission" date="2024-01" db="EMBL/GenBank/DDBJ databases">
        <authorList>
            <person name="He J."/>
            <person name="Wang M."/>
            <person name="Zheng J."/>
            <person name="Liu Z."/>
        </authorList>
    </citation>
    <scope>NUCLEOTIDE SEQUENCE</scope>
    <source>
        <strain evidence="5">ZL_2023a</strain>
        <tissue evidence="5">Muscle</tissue>
    </source>
</reference>
<dbReference type="PANTHER" id="PTHR10913">
    <property type="entry name" value="FOLLISTATIN-RELATED"/>
    <property type="match status" value="1"/>
</dbReference>
<dbReference type="Pfam" id="PF00050">
    <property type="entry name" value="Kazal_1"/>
    <property type="match status" value="2"/>
</dbReference>
<keyword evidence="6" id="KW-1185">Reference proteome</keyword>
<feature type="domain" description="Kazal-like" evidence="4">
    <location>
        <begin position="97"/>
        <end position="146"/>
    </location>
</feature>
<gene>
    <name evidence="5" type="ORF">OTU49_014084</name>
</gene>
<dbReference type="Gene3D" id="3.30.60.30">
    <property type="match status" value="6"/>
</dbReference>
<feature type="non-terminal residue" evidence="5">
    <location>
        <position position="1"/>
    </location>
</feature>
<dbReference type="SUPFAM" id="SSF100895">
    <property type="entry name" value="Kazal-type serine protease inhibitors"/>
    <property type="match status" value="6"/>
</dbReference>
<dbReference type="InterPro" id="IPR036058">
    <property type="entry name" value="Kazal_dom_sf"/>
</dbReference>
<dbReference type="PROSITE" id="PS51465">
    <property type="entry name" value="KAZAL_2"/>
    <property type="match status" value="6"/>
</dbReference>
<dbReference type="PANTHER" id="PTHR10913:SF45">
    <property type="entry name" value="FOLLISTATIN, ISOFORM A-RELATED"/>
    <property type="match status" value="1"/>
</dbReference>
<evidence type="ECO:0000313" key="5">
    <source>
        <dbReference type="EMBL" id="KAK8719355.1"/>
    </source>
</evidence>
<dbReference type="InterPro" id="IPR050653">
    <property type="entry name" value="Prot_Inhib_GrowthFact_Antg"/>
</dbReference>
<evidence type="ECO:0000313" key="6">
    <source>
        <dbReference type="Proteomes" id="UP001445076"/>
    </source>
</evidence>
<dbReference type="AlphaFoldDB" id="A0AAW0VR16"/>
<comment type="caution">
    <text evidence="5">The sequence shown here is derived from an EMBL/GenBank/DDBJ whole genome shotgun (WGS) entry which is preliminary data.</text>
</comment>
<dbReference type="SMART" id="SM00280">
    <property type="entry name" value="KAZAL"/>
    <property type="match status" value="6"/>
</dbReference>
<dbReference type="GO" id="GO:0005576">
    <property type="term" value="C:extracellular region"/>
    <property type="evidence" value="ECO:0007669"/>
    <property type="project" value="TreeGrafter"/>
</dbReference>